<dbReference type="CDD" id="cd01560">
    <property type="entry name" value="Thr-synth_2"/>
    <property type="match status" value="1"/>
</dbReference>
<evidence type="ECO:0000313" key="8">
    <source>
        <dbReference type="Proteomes" id="UP000051379"/>
    </source>
</evidence>
<proteinExistence type="inferred from homology"/>
<evidence type="ECO:0000259" key="5">
    <source>
        <dbReference type="Pfam" id="PF00291"/>
    </source>
</evidence>
<evidence type="ECO:0000256" key="3">
    <source>
        <dbReference type="ARBA" id="ARBA00022898"/>
    </source>
</evidence>
<dbReference type="InterPro" id="IPR036052">
    <property type="entry name" value="TrpB-like_PALP_sf"/>
</dbReference>
<gene>
    <name evidence="7" type="ORF">FC88_GL000879</name>
</gene>
<dbReference type="InterPro" id="IPR001926">
    <property type="entry name" value="TrpB-like_PALP"/>
</dbReference>
<comment type="cofactor">
    <cofactor evidence="1">
        <name>pyridoxal 5'-phosphate</name>
        <dbReference type="ChEBI" id="CHEBI:597326"/>
    </cofactor>
</comment>
<dbReference type="Proteomes" id="UP000051379">
    <property type="component" value="Unassembled WGS sequence"/>
</dbReference>
<evidence type="ECO:0000259" key="6">
    <source>
        <dbReference type="Pfam" id="PF14821"/>
    </source>
</evidence>
<evidence type="ECO:0000256" key="2">
    <source>
        <dbReference type="ARBA" id="ARBA00005517"/>
    </source>
</evidence>
<dbReference type="PANTHER" id="PTHR43515:SF1">
    <property type="entry name" value="THREONINE SYNTHASE-LIKE 1"/>
    <property type="match status" value="1"/>
</dbReference>
<reference evidence="7 8" key="1">
    <citation type="journal article" date="2015" name="Genome Announc.">
        <title>Expanding the biotechnology potential of lactobacilli through comparative genomics of 213 strains and associated genera.</title>
        <authorList>
            <person name="Sun Z."/>
            <person name="Harris H.M."/>
            <person name="McCann A."/>
            <person name="Guo C."/>
            <person name="Argimon S."/>
            <person name="Zhang W."/>
            <person name="Yang X."/>
            <person name="Jeffery I.B."/>
            <person name="Cooney J.C."/>
            <person name="Kagawa T.F."/>
            <person name="Liu W."/>
            <person name="Song Y."/>
            <person name="Salvetti E."/>
            <person name="Wrobel A."/>
            <person name="Rasinkangas P."/>
            <person name="Parkhill J."/>
            <person name="Rea M.C."/>
            <person name="O'Sullivan O."/>
            <person name="Ritari J."/>
            <person name="Douillard F.P."/>
            <person name="Paul Ross R."/>
            <person name="Yang R."/>
            <person name="Briner A.E."/>
            <person name="Felis G.E."/>
            <person name="de Vos W.M."/>
            <person name="Barrangou R."/>
            <person name="Klaenhammer T.R."/>
            <person name="Caufield P.W."/>
            <person name="Cui Y."/>
            <person name="Zhang H."/>
            <person name="O'Toole P.W."/>
        </authorList>
    </citation>
    <scope>NUCLEOTIDE SEQUENCE [LARGE SCALE GENOMIC DNA]</scope>
    <source>
        <strain evidence="7 8">JCM 17355</strain>
    </source>
</reference>
<evidence type="ECO:0000256" key="4">
    <source>
        <dbReference type="NCBIfam" id="TIGR00260"/>
    </source>
</evidence>
<evidence type="ECO:0000313" key="7">
    <source>
        <dbReference type="EMBL" id="KRK92420.1"/>
    </source>
</evidence>
<dbReference type="InterPro" id="IPR029144">
    <property type="entry name" value="Thr_synth_N"/>
</dbReference>
<dbReference type="PANTHER" id="PTHR43515">
    <property type="entry name" value="THREONINE SYNTHASE-LIKE 1"/>
    <property type="match status" value="1"/>
</dbReference>
<dbReference type="EC" id="4.2.3.1" evidence="4"/>
<evidence type="ECO:0000256" key="1">
    <source>
        <dbReference type="ARBA" id="ARBA00001933"/>
    </source>
</evidence>
<feature type="domain" description="Threonine synthase N-terminal" evidence="6">
    <location>
        <begin position="6"/>
        <end position="82"/>
    </location>
</feature>
<keyword evidence="3" id="KW-0663">Pyridoxal phosphate</keyword>
<accession>A0ABR5P527</accession>
<dbReference type="Gene3D" id="3.40.50.1100">
    <property type="match status" value="2"/>
</dbReference>
<dbReference type="SUPFAM" id="SSF53686">
    <property type="entry name" value="Tryptophan synthase beta subunit-like PLP-dependent enzymes"/>
    <property type="match status" value="1"/>
</dbReference>
<dbReference type="InterPro" id="IPR037158">
    <property type="entry name" value="Thr_synth_N_sf"/>
</dbReference>
<feature type="domain" description="Tryptophan synthase beta chain-like PALP" evidence="5">
    <location>
        <begin position="103"/>
        <end position="334"/>
    </location>
</feature>
<name>A0ABR5P527_9LACO</name>
<dbReference type="Gene3D" id="3.90.1380.10">
    <property type="entry name" value="Threonine synthase, N-terminal domain"/>
    <property type="match status" value="1"/>
</dbReference>
<comment type="similarity">
    <text evidence="2">Belongs to the threonine synthase family.</text>
</comment>
<dbReference type="Pfam" id="PF00291">
    <property type="entry name" value="PALP"/>
    <property type="match status" value="1"/>
</dbReference>
<dbReference type="Pfam" id="PF24857">
    <property type="entry name" value="THR4_C"/>
    <property type="match status" value="1"/>
</dbReference>
<dbReference type="EMBL" id="AZDO01000108">
    <property type="protein sequence ID" value="KRK92420.1"/>
    <property type="molecule type" value="Genomic_DNA"/>
</dbReference>
<organism evidence="7 8">
    <name type="scientific">Companilactobacillus futsaii JCM 17355</name>
    <dbReference type="NCBI Taxonomy" id="1423818"/>
    <lineage>
        <taxon>Bacteria</taxon>
        <taxon>Bacillati</taxon>
        <taxon>Bacillota</taxon>
        <taxon>Bacilli</taxon>
        <taxon>Lactobacillales</taxon>
        <taxon>Lactobacillaceae</taxon>
        <taxon>Companilactobacillus</taxon>
    </lineage>
</organism>
<sequence>MIMNKNYTSTRDNQVQLPAKAAIRKGFSDDGGLFVYPELSKLKVELSQLVHKNYQEIAKNILMKLLPDFSEIQIEECIKNTYNHSFDTSLITPIKQVDDFNVLELFHGPTSAFKDIGLQMLPQLMKQVLTPEQRVMILTATSGDTGKAALEGFKNLEKMGITVFYPYDGVSKIQQLQMQTTNGNNTEITAIKGNFDDAQSNVKKIFNDQAFKQKLGKNISLSSANSINIGRLIPQVVYYFASYIQLIKKGQIKLGDQVNFTVPTGNFGDVLAGYYAKQMGLPVKKFIVASNENNVLTKFFQTGIYDRNRPFLKTFAPSMDIQISSNFERLLYYKSGEDTQYIKQLMEQLENSGKYQVKPEVLAEIQKDFYCGYSTDEEIKQSIKQVYEQDNYLMDPHTAVGYKVMRDYQENDSKTPMILLSTASPYKFTHVVAEAILERKIDDDFDAMQAINEKTNLPIPKNLAEVWNLPVLHDDVIDKDKMEDYIQQKVEANFYDKN</sequence>
<comment type="caution">
    <text evidence="7">The sequence shown here is derived from an EMBL/GenBank/DDBJ whole genome shotgun (WGS) entry which is preliminary data.</text>
</comment>
<keyword evidence="8" id="KW-1185">Reference proteome</keyword>
<dbReference type="Pfam" id="PF14821">
    <property type="entry name" value="Thr_synth_N"/>
    <property type="match status" value="1"/>
</dbReference>
<dbReference type="InterPro" id="IPR004450">
    <property type="entry name" value="Thr_synthase-like"/>
</dbReference>
<protein>
    <recommendedName>
        <fullName evidence="4">Threonine synthase</fullName>
        <ecNumber evidence="4">4.2.3.1</ecNumber>
    </recommendedName>
</protein>
<dbReference type="NCBIfam" id="TIGR00260">
    <property type="entry name" value="thrC"/>
    <property type="match status" value="1"/>
</dbReference>